<evidence type="ECO:0000256" key="1">
    <source>
        <dbReference type="SAM" id="MobiDB-lite"/>
    </source>
</evidence>
<proteinExistence type="predicted"/>
<keyword evidence="3" id="KW-1185">Reference proteome</keyword>
<dbReference type="AlphaFoldDB" id="A0A9Q0YQY9"/>
<accession>A0A9Q0YQY9</accession>
<feature type="region of interest" description="Disordered" evidence="1">
    <location>
        <begin position="59"/>
        <end position="102"/>
    </location>
</feature>
<organism evidence="2 3">
    <name type="scientific">Holothuria leucospilota</name>
    <name type="common">Black long sea cucumber</name>
    <name type="synonym">Mertensiothuria leucospilota</name>
    <dbReference type="NCBI Taxonomy" id="206669"/>
    <lineage>
        <taxon>Eukaryota</taxon>
        <taxon>Metazoa</taxon>
        <taxon>Echinodermata</taxon>
        <taxon>Eleutherozoa</taxon>
        <taxon>Echinozoa</taxon>
        <taxon>Holothuroidea</taxon>
        <taxon>Aspidochirotacea</taxon>
        <taxon>Aspidochirotida</taxon>
        <taxon>Holothuriidae</taxon>
        <taxon>Holothuria</taxon>
    </lineage>
</organism>
<name>A0A9Q0YQY9_HOLLE</name>
<sequence>MWMCYGRKMNAFIFGGGQRSFGVTGGQTLKALLIRYRMIPYSKEMNPIVCGGVQRSSGVTRGQEAKFPKNSQEFPRIPKNSQDRHLGSPEVKTNFSRIPKIK</sequence>
<dbReference type="EMBL" id="JAIZAY010000016">
    <property type="protein sequence ID" value="KAJ8026859.1"/>
    <property type="molecule type" value="Genomic_DNA"/>
</dbReference>
<evidence type="ECO:0000313" key="2">
    <source>
        <dbReference type="EMBL" id="KAJ8026859.1"/>
    </source>
</evidence>
<evidence type="ECO:0000313" key="3">
    <source>
        <dbReference type="Proteomes" id="UP001152320"/>
    </source>
</evidence>
<dbReference type="Proteomes" id="UP001152320">
    <property type="component" value="Chromosome 16"/>
</dbReference>
<protein>
    <submittedName>
        <fullName evidence="2">Uncharacterized protein</fullName>
    </submittedName>
</protein>
<reference evidence="2" key="1">
    <citation type="submission" date="2021-10" db="EMBL/GenBank/DDBJ databases">
        <title>Tropical sea cucumber genome reveals ecological adaptation and Cuvierian tubules defense mechanism.</title>
        <authorList>
            <person name="Chen T."/>
        </authorList>
    </citation>
    <scope>NUCLEOTIDE SEQUENCE</scope>
    <source>
        <strain evidence="2">Nanhai2018</strain>
        <tissue evidence="2">Muscle</tissue>
    </source>
</reference>
<comment type="caution">
    <text evidence="2">The sequence shown here is derived from an EMBL/GenBank/DDBJ whole genome shotgun (WGS) entry which is preliminary data.</text>
</comment>
<gene>
    <name evidence="2" type="ORF">HOLleu_31814</name>
</gene>